<dbReference type="AlphaFoldDB" id="A0A3L7ZM32"/>
<sequence length="61" mass="7208">MECLMEYQHAVQTKVDRVVESLIKEKERLAKCLLEQLDTSFEKELMPANDLRSPDDFWGSY</sequence>
<protein>
    <submittedName>
        <fullName evidence="1">Uncharacterized protein</fullName>
    </submittedName>
</protein>
<evidence type="ECO:0000313" key="2">
    <source>
        <dbReference type="Proteomes" id="UP000278164"/>
    </source>
</evidence>
<name>A0A3L7ZM32_PARDI</name>
<gene>
    <name evidence="1" type="ORF">D7V78_13545</name>
</gene>
<proteinExistence type="predicted"/>
<evidence type="ECO:0000313" key="1">
    <source>
        <dbReference type="EMBL" id="RLT72876.1"/>
    </source>
</evidence>
<dbReference type="EMBL" id="RAYI01000026">
    <property type="protein sequence ID" value="RLT72876.1"/>
    <property type="molecule type" value="Genomic_DNA"/>
</dbReference>
<organism evidence="1 2">
    <name type="scientific">Parabacteroides distasonis</name>
    <dbReference type="NCBI Taxonomy" id="823"/>
    <lineage>
        <taxon>Bacteria</taxon>
        <taxon>Pseudomonadati</taxon>
        <taxon>Bacteroidota</taxon>
        <taxon>Bacteroidia</taxon>
        <taxon>Bacteroidales</taxon>
        <taxon>Tannerellaceae</taxon>
        <taxon>Parabacteroides</taxon>
    </lineage>
</organism>
<dbReference type="Proteomes" id="UP000278164">
    <property type="component" value="Unassembled WGS sequence"/>
</dbReference>
<accession>A0A3L7ZM32</accession>
<comment type="caution">
    <text evidence="1">The sequence shown here is derived from an EMBL/GenBank/DDBJ whole genome shotgun (WGS) entry which is preliminary data.</text>
</comment>
<reference evidence="1 2" key="1">
    <citation type="submission" date="2018-09" db="EMBL/GenBank/DDBJ databases">
        <title>Murine metabolic-syndrome-specific gut microbial biobank.</title>
        <authorList>
            <person name="Liu C."/>
        </authorList>
    </citation>
    <scope>NUCLEOTIDE SEQUENCE [LARGE SCALE GENOMIC DNA]</scope>
    <source>
        <strain evidence="1 2">8-P5</strain>
    </source>
</reference>